<dbReference type="SUPFAM" id="SSF52540">
    <property type="entry name" value="P-loop containing nucleoside triphosphate hydrolases"/>
    <property type="match status" value="1"/>
</dbReference>
<gene>
    <name evidence="5" type="ORF">K490DRAFT_72136</name>
</gene>
<reference evidence="5" key="1">
    <citation type="journal article" date="2020" name="Stud. Mycol.">
        <title>101 Dothideomycetes genomes: a test case for predicting lifestyles and emergence of pathogens.</title>
        <authorList>
            <person name="Haridas S."/>
            <person name="Albert R."/>
            <person name="Binder M."/>
            <person name="Bloem J."/>
            <person name="Labutti K."/>
            <person name="Salamov A."/>
            <person name="Andreopoulos B."/>
            <person name="Baker S."/>
            <person name="Barry K."/>
            <person name="Bills G."/>
            <person name="Bluhm B."/>
            <person name="Cannon C."/>
            <person name="Castanera R."/>
            <person name="Culley D."/>
            <person name="Daum C."/>
            <person name="Ezra D."/>
            <person name="Gonzalez J."/>
            <person name="Henrissat B."/>
            <person name="Kuo A."/>
            <person name="Liang C."/>
            <person name="Lipzen A."/>
            <person name="Lutzoni F."/>
            <person name="Magnuson J."/>
            <person name="Mondo S."/>
            <person name="Nolan M."/>
            <person name="Ohm R."/>
            <person name="Pangilinan J."/>
            <person name="Park H.-J."/>
            <person name="Ramirez L."/>
            <person name="Alfaro M."/>
            <person name="Sun H."/>
            <person name="Tritt A."/>
            <person name="Yoshinaga Y."/>
            <person name="Zwiers L.-H."/>
            <person name="Turgeon B."/>
            <person name="Goodwin S."/>
            <person name="Spatafora J."/>
            <person name="Crous P."/>
            <person name="Grigoriev I."/>
        </authorList>
    </citation>
    <scope>NUCLEOTIDE SEQUENCE</scope>
    <source>
        <strain evidence="5">CBS 121410</strain>
    </source>
</reference>
<dbReference type="InterPro" id="IPR003593">
    <property type="entry name" value="AAA+_ATPase"/>
</dbReference>
<feature type="repeat" description="ANK" evidence="3">
    <location>
        <begin position="61"/>
        <end position="88"/>
    </location>
</feature>
<dbReference type="Pfam" id="PF07724">
    <property type="entry name" value="AAA_2"/>
    <property type="match status" value="1"/>
</dbReference>
<dbReference type="OrthoDB" id="47330at2759"/>
<dbReference type="Pfam" id="PF12796">
    <property type="entry name" value="Ank_2"/>
    <property type="match status" value="1"/>
</dbReference>
<protein>
    <submittedName>
        <fullName evidence="5">P-loop containing nucleoside triphosphate hydrolase protein</fullName>
    </submittedName>
</protein>
<dbReference type="InterPro" id="IPR001270">
    <property type="entry name" value="ClpA/B"/>
</dbReference>
<evidence type="ECO:0000313" key="6">
    <source>
        <dbReference type="Proteomes" id="UP000799776"/>
    </source>
</evidence>
<evidence type="ECO:0000313" key="5">
    <source>
        <dbReference type="EMBL" id="KAF2089331.1"/>
    </source>
</evidence>
<dbReference type="GO" id="GO:0005524">
    <property type="term" value="F:ATP binding"/>
    <property type="evidence" value="ECO:0007669"/>
    <property type="project" value="UniProtKB-KW"/>
</dbReference>
<dbReference type="AlphaFoldDB" id="A0A6A5YEU6"/>
<dbReference type="InterPro" id="IPR050130">
    <property type="entry name" value="ClpA_ClpB"/>
</dbReference>
<dbReference type="SMART" id="SM00248">
    <property type="entry name" value="ANK"/>
    <property type="match status" value="2"/>
</dbReference>
<dbReference type="GO" id="GO:0016887">
    <property type="term" value="F:ATP hydrolysis activity"/>
    <property type="evidence" value="ECO:0007669"/>
    <property type="project" value="InterPro"/>
</dbReference>
<evidence type="ECO:0000256" key="3">
    <source>
        <dbReference type="PROSITE-ProRule" id="PRU00023"/>
    </source>
</evidence>
<dbReference type="InterPro" id="IPR036770">
    <property type="entry name" value="Ankyrin_rpt-contain_sf"/>
</dbReference>
<proteinExistence type="predicted"/>
<dbReference type="InterPro" id="IPR003959">
    <property type="entry name" value="ATPase_AAA_core"/>
</dbReference>
<dbReference type="EMBL" id="ML978714">
    <property type="protein sequence ID" value="KAF2089331.1"/>
    <property type="molecule type" value="Genomic_DNA"/>
</dbReference>
<keyword evidence="6" id="KW-1185">Reference proteome</keyword>
<name>A0A6A5YEU6_9PEZI</name>
<keyword evidence="5" id="KW-0378">Hydrolase</keyword>
<sequence length="495" mass="55628">MRPPLAFLLTLRKTKIFIYALAAGIQRGCSFDACREYIEYFGSSQVHHEVNALHGKQWHVLHYAIKRNDPKLVRLLLQQNADPNTSHVAGKVPLLAWAVMISKYTVLNTTEVVKILLEYGADPEAIPSDMWTDYLKEPSAVLQKDAGATPKAAQWCNPGYRIILAETFNLSQRYALFRSHSFKQPTERAKQISEAFGIQGILKIPHTIIGQPAAARMVADQIPAEHAFQMNTPLVMAFAGPSGHGKTELAKQMGDLLNVDSIIVDCTQMRTEWQLFGPPQGYKGCENGSPLNGFIAKNAGKSCVVFLDEFDKTVREVREALLTITENGSYVDRTSNKAVNAKKVIWILATNLGDETIEKQPPFVGRIRLVVPFFPFSLDEQTVIAHKFLLQLVDNVRQPLDLRPSVNRYIGHMHLNLRGDVELARYIAERYYDTDLGARSFAAGIDAVKSKLYKAYTQPEGRLEEKLNNGNLQKFTVGVRARRGEKCGGECWRRW</sequence>
<dbReference type="GO" id="GO:0034605">
    <property type="term" value="P:cellular response to heat"/>
    <property type="evidence" value="ECO:0007669"/>
    <property type="project" value="TreeGrafter"/>
</dbReference>
<feature type="domain" description="AAA+ ATPase" evidence="4">
    <location>
        <begin position="232"/>
        <end position="377"/>
    </location>
</feature>
<keyword evidence="1" id="KW-0547">Nucleotide-binding</keyword>
<dbReference type="PRINTS" id="PR00300">
    <property type="entry name" value="CLPPROTEASEA"/>
</dbReference>
<dbReference type="Proteomes" id="UP000799776">
    <property type="component" value="Unassembled WGS sequence"/>
</dbReference>
<evidence type="ECO:0000256" key="1">
    <source>
        <dbReference type="ARBA" id="ARBA00022741"/>
    </source>
</evidence>
<evidence type="ECO:0000259" key="4">
    <source>
        <dbReference type="SMART" id="SM00382"/>
    </source>
</evidence>
<dbReference type="GO" id="GO:0005737">
    <property type="term" value="C:cytoplasm"/>
    <property type="evidence" value="ECO:0007669"/>
    <property type="project" value="TreeGrafter"/>
</dbReference>
<evidence type="ECO:0000256" key="2">
    <source>
        <dbReference type="ARBA" id="ARBA00022840"/>
    </source>
</evidence>
<dbReference type="InterPro" id="IPR002110">
    <property type="entry name" value="Ankyrin_rpt"/>
</dbReference>
<dbReference type="PROSITE" id="PS50088">
    <property type="entry name" value="ANK_REPEAT"/>
    <property type="match status" value="1"/>
</dbReference>
<dbReference type="PANTHER" id="PTHR11638:SF18">
    <property type="entry name" value="HEAT SHOCK PROTEIN 104"/>
    <property type="match status" value="1"/>
</dbReference>
<accession>A0A6A5YEU6</accession>
<dbReference type="PANTHER" id="PTHR11638">
    <property type="entry name" value="ATP-DEPENDENT CLP PROTEASE"/>
    <property type="match status" value="1"/>
</dbReference>
<organism evidence="5 6">
    <name type="scientific">Saccharata proteae CBS 121410</name>
    <dbReference type="NCBI Taxonomy" id="1314787"/>
    <lineage>
        <taxon>Eukaryota</taxon>
        <taxon>Fungi</taxon>
        <taxon>Dikarya</taxon>
        <taxon>Ascomycota</taxon>
        <taxon>Pezizomycotina</taxon>
        <taxon>Dothideomycetes</taxon>
        <taxon>Dothideomycetes incertae sedis</taxon>
        <taxon>Botryosphaeriales</taxon>
        <taxon>Saccharataceae</taxon>
        <taxon>Saccharata</taxon>
    </lineage>
</organism>
<keyword evidence="2" id="KW-0067">ATP-binding</keyword>
<dbReference type="InterPro" id="IPR027417">
    <property type="entry name" value="P-loop_NTPase"/>
</dbReference>
<keyword evidence="3" id="KW-0040">ANK repeat</keyword>
<dbReference type="Gene3D" id="3.40.50.300">
    <property type="entry name" value="P-loop containing nucleotide triphosphate hydrolases"/>
    <property type="match status" value="1"/>
</dbReference>
<dbReference type="SMART" id="SM00382">
    <property type="entry name" value="AAA"/>
    <property type="match status" value="1"/>
</dbReference>
<dbReference type="SUPFAM" id="SSF48403">
    <property type="entry name" value="Ankyrin repeat"/>
    <property type="match status" value="1"/>
</dbReference>
<dbReference type="Gene3D" id="1.25.40.20">
    <property type="entry name" value="Ankyrin repeat-containing domain"/>
    <property type="match status" value="1"/>
</dbReference>